<dbReference type="Gene3D" id="3.30.450.20">
    <property type="entry name" value="PAS domain"/>
    <property type="match status" value="1"/>
</dbReference>
<evidence type="ECO:0000256" key="7">
    <source>
        <dbReference type="ARBA" id="ARBA00022801"/>
    </source>
</evidence>
<dbReference type="GO" id="GO:0046872">
    <property type="term" value="F:metal ion binding"/>
    <property type="evidence" value="ECO:0007669"/>
    <property type="project" value="UniProtKB-KW"/>
</dbReference>
<dbReference type="SUPFAM" id="SSF55781">
    <property type="entry name" value="GAF domain-like"/>
    <property type="match status" value="1"/>
</dbReference>
<keyword evidence="2" id="KW-0597">Phosphoprotein</keyword>
<dbReference type="AlphaFoldDB" id="A0A2P8QEM3"/>
<dbReference type="SUPFAM" id="SSF81606">
    <property type="entry name" value="PP2C-like"/>
    <property type="match status" value="1"/>
</dbReference>
<dbReference type="PANTHER" id="PTHR43156:SF2">
    <property type="entry name" value="STAGE II SPORULATION PROTEIN E"/>
    <property type="match status" value="1"/>
</dbReference>
<evidence type="ECO:0000256" key="16">
    <source>
        <dbReference type="SAM" id="MobiDB-lite"/>
    </source>
</evidence>
<evidence type="ECO:0000256" key="3">
    <source>
        <dbReference type="ARBA" id="ARBA00022679"/>
    </source>
</evidence>
<keyword evidence="19" id="KW-1185">Reference proteome</keyword>
<keyword evidence="7" id="KW-0378">Hydrolase</keyword>
<organism evidence="18 19">
    <name type="scientific">Streptomyces dioscori</name>
    <dbReference type="NCBI Taxonomy" id="2109333"/>
    <lineage>
        <taxon>Bacteria</taxon>
        <taxon>Bacillati</taxon>
        <taxon>Actinomycetota</taxon>
        <taxon>Actinomycetes</taxon>
        <taxon>Kitasatosporales</taxon>
        <taxon>Streptomycetaceae</taxon>
        <taxon>Streptomyces</taxon>
        <taxon>Streptomyces aurantiacus group</taxon>
    </lineage>
</organism>
<dbReference type="Pfam" id="PF01590">
    <property type="entry name" value="GAF"/>
    <property type="match status" value="1"/>
</dbReference>
<dbReference type="InterPro" id="IPR003018">
    <property type="entry name" value="GAF"/>
</dbReference>
<gene>
    <name evidence="18" type="ORF">C6Y14_00625</name>
</gene>
<evidence type="ECO:0000313" key="18">
    <source>
        <dbReference type="EMBL" id="PSM44686.1"/>
    </source>
</evidence>
<feature type="compositionally biased region" description="Basic and acidic residues" evidence="16">
    <location>
        <begin position="19"/>
        <end position="33"/>
    </location>
</feature>
<evidence type="ECO:0000256" key="4">
    <source>
        <dbReference type="ARBA" id="ARBA00022723"/>
    </source>
</evidence>
<evidence type="ECO:0000256" key="1">
    <source>
        <dbReference type="ARBA" id="ARBA00013081"/>
    </source>
</evidence>
<comment type="catalytic activity">
    <reaction evidence="12">
        <text>O-phospho-L-seryl-[protein] + H2O = L-seryl-[protein] + phosphate</text>
        <dbReference type="Rhea" id="RHEA:20629"/>
        <dbReference type="Rhea" id="RHEA-COMP:9863"/>
        <dbReference type="Rhea" id="RHEA-COMP:11604"/>
        <dbReference type="ChEBI" id="CHEBI:15377"/>
        <dbReference type="ChEBI" id="CHEBI:29999"/>
        <dbReference type="ChEBI" id="CHEBI:43474"/>
        <dbReference type="ChEBI" id="CHEBI:83421"/>
        <dbReference type="EC" id="3.1.3.16"/>
    </reaction>
</comment>
<evidence type="ECO:0000256" key="14">
    <source>
        <dbReference type="ARBA" id="ARBA00075117"/>
    </source>
</evidence>
<dbReference type="FunFam" id="3.60.40.10:FF:000005">
    <property type="entry name" value="Serine/threonine protein phosphatase"/>
    <property type="match status" value="1"/>
</dbReference>
<dbReference type="Gene3D" id="3.60.40.10">
    <property type="entry name" value="PPM-type phosphatase domain"/>
    <property type="match status" value="1"/>
</dbReference>
<keyword evidence="9" id="KW-0460">Magnesium</keyword>
<evidence type="ECO:0000256" key="15">
    <source>
        <dbReference type="ARBA" id="ARBA00081350"/>
    </source>
</evidence>
<dbReference type="PANTHER" id="PTHR43156">
    <property type="entry name" value="STAGE II SPORULATION PROTEIN E-RELATED"/>
    <property type="match status" value="1"/>
</dbReference>
<dbReference type="Pfam" id="PF08448">
    <property type="entry name" value="PAS_4"/>
    <property type="match status" value="1"/>
</dbReference>
<dbReference type="GO" id="GO:0005524">
    <property type="term" value="F:ATP binding"/>
    <property type="evidence" value="ECO:0007669"/>
    <property type="project" value="UniProtKB-KW"/>
</dbReference>
<dbReference type="InterPro" id="IPR029016">
    <property type="entry name" value="GAF-like_dom_sf"/>
</dbReference>
<comment type="caution">
    <text evidence="18">The sequence shown here is derived from an EMBL/GenBank/DDBJ whole genome shotgun (WGS) entry which is preliminary data.</text>
</comment>
<dbReference type="Gene3D" id="3.30.450.40">
    <property type="match status" value="1"/>
</dbReference>
<dbReference type="SMART" id="SM00331">
    <property type="entry name" value="PP2C_SIG"/>
    <property type="match status" value="1"/>
</dbReference>
<evidence type="ECO:0000256" key="2">
    <source>
        <dbReference type="ARBA" id="ARBA00022553"/>
    </source>
</evidence>
<dbReference type="InterPro" id="IPR013656">
    <property type="entry name" value="PAS_4"/>
</dbReference>
<dbReference type="Pfam" id="PF07228">
    <property type="entry name" value="SpoIIE"/>
    <property type="match status" value="1"/>
</dbReference>
<dbReference type="SUPFAM" id="SSF55785">
    <property type="entry name" value="PYP-like sensor domain (PAS domain)"/>
    <property type="match status" value="1"/>
</dbReference>
<dbReference type="InterPro" id="IPR001932">
    <property type="entry name" value="PPM-type_phosphatase-like_dom"/>
</dbReference>
<evidence type="ECO:0000259" key="17">
    <source>
        <dbReference type="PROSITE" id="PS50112"/>
    </source>
</evidence>
<feature type="domain" description="PAS" evidence="17">
    <location>
        <begin position="66"/>
        <end position="121"/>
    </location>
</feature>
<evidence type="ECO:0000256" key="11">
    <source>
        <dbReference type="ARBA" id="ARBA00023211"/>
    </source>
</evidence>
<keyword evidence="5" id="KW-0547">Nucleotide-binding</keyword>
<evidence type="ECO:0000256" key="5">
    <source>
        <dbReference type="ARBA" id="ARBA00022741"/>
    </source>
</evidence>
<dbReference type="InterPro" id="IPR036457">
    <property type="entry name" value="PPM-type-like_dom_sf"/>
</dbReference>
<keyword evidence="8" id="KW-0067">ATP-binding</keyword>
<evidence type="ECO:0000256" key="10">
    <source>
        <dbReference type="ARBA" id="ARBA00022912"/>
    </source>
</evidence>
<dbReference type="EMBL" id="PYBJ01000001">
    <property type="protein sequence ID" value="PSM44686.1"/>
    <property type="molecule type" value="Genomic_DNA"/>
</dbReference>
<feature type="region of interest" description="Disordered" evidence="16">
    <location>
        <begin position="1"/>
        <end position="33"/>
    </location>
</feature>
<keyword evidence="4" id="KW-0479">Metal-binding</keyword>
<evidence type="ECO:0000256" key="9">
    <source>
        <dbReference type="ARBA" id="ARBA00022842"/>
    </source>
</evidence>
<reference evidence="18 19" key="1">
    <citation type="submission" date="2018-03" db="EMBL/GenBank/DDBJ databases">
        <title>Streptomyces dioscori sp. nov., a novel endophytic actinobacterium isolated from bulbil of Dioscorea bulbifera L.</title>
        <authorList>
            <person name="Zhikuan W."/>
        </authorList>
    </citation>
    <scope>NUCLEOTIDE SEQUENCE [LARGE SCALE GENOMIC DNA]</scope>
    <source>
        <strain evidence="18 19">A217</strain>
    </source>
</reference>
<dbReference type="GO" id="GO:0016301">
    <property type="term" value="F:kinase activity"/>
    <property type="evidence" value="ECO:0007669"/>
    <property type="project" value="UniProtKB-KW"/>
</dbReference>
<comment type="function">
    <text evidence="13">Primarily acts as an independent SigF regulator that is sensitive to the osmosensory signal, mediating the cross talk of PknD with the SigF regulon. Possesses both phosphatase and kinase activities. The kinase domain functions as a classic anti-sigma factor-like kinase to phosphorylate the anti-anti-sigma factor domain at the canonical regulatory site, and the phosphatase domain antagonizes this activity.</text>
</comment>
<evidence type="ECO:0000256" key="12">
    <source>
        <dbReference type="ARBA" id="ARBA00047761"/>
    </source>
</evidence>
<dbReference type="CDD" id="cd00130">
    <property type="entry name" value="PAS"/>
    <property type="match status" value="1"/>
</dbReference>
<dbReference type="EC" id="3.1.3.16" evidence="1"/>
<dbReference type="InterPro" id="IPR052016">
    <property type="entry name" value="Bact_Sigma-Reg"/>
</dbReference>
<evidence type="ECO:0000256" key="8">
    <source>
        <dbReference type="ARBA" id="ARBA00022840"/>
    </source>
</evidence>
<protein>
    <recommendedName>
        <fullName evidence="1">protein-serine/threonine phosphatase</fullName>
        <ecNumber evidence="1">3.1.3.16</ecNumber>
    </recommendedName>
    <alternativeName>
        <fullName evidence="15">Protein-serine/threonine phosphatase</fullName>
    </alternativeName>
    <alternativeName>
        <fullName evidence="14">Serine/threonine-protein kinase</fullName>
    </alternativeName>
</protein>
<dbReference type="NCBIfam" id="TIGR00229">
    <property type="entry name" value="sensory_box"/>
    <property type="match status" value="1"/>
</dbReference>
<evidence type="ECO:0000256" key="13">
    <source>
        <dbReference type="ARBA" id="ARBA00056274"/>
    </source>
</evidence>
<name>A0A2P8QEM3_9ACTN</name>
<evidence type="ECO:0000256" key="6">
    <source>
        <dbReference type="ARBA" id="ARBA00022777"/>
    </source>
</evidence>
<proteinExistence type="predicted"/>
<keyword evidence="6" id="KW-0418">Kinase</keyword>
<dbReference type="GO" id="GO:0004722">
    <property type="term" value="F:protein serine/threonine phosphatase activity"/>
    <property type="evidence" value="ECO:0007669"/>
    <property type="project" value="UniProtKB-EC"/>
</dbReference>
<dbReference type="InterPro" id="IPR035965">
    <property type="entry name" value="PAS-like_dom_sf"/>
</dbReference>
<keyword evidence="3" id="KW-0808">Transferase</keyword>
<keyword evidence="11" id="KW-0464">Manganese</keyword>
<dbReference type="Proteomes" id="UP000240429">
    <property type="component" value="Unassembled WGS sequence"/>
</dbReference>
<keyword evidence="10" id="KW-0904">Protein phosphatase</keyword>
<dbReference type="PROSITE" id="PS50112">
    <property type="entry name" value="PAS"/>
    <property type="match status" value="1"/>
</dbReference>
<dbReference type="InterPro" id="IPR000014">
    <property type="entry name" value="PAS"/>
</dbReference>
<evidence type="ECO:0000313" key="19">
    <source>
        <dbReference type="Proteomes" id="UP000240429"/>
    </source>
</evidence>
<sequence length="611" mass="65252">MRGAGPAFTMGKGVSPGQDGDRKRRRVNAERPPRWLLPQTAQAALPVEVAGFAAGLTGNACECGFLRGIVEDTLAPIAILDEQLRYLYVNPAFVRVSGVPATAFLGRTLGDVLPDVQGPTDILVKVMKDGKPREAIVTGTTRVPSSVGRRLWRAVFHRLEAQGRVVGVCGIGVEASNLRRYLDDLENAHQRLAMLDTAATRVGTTLDVKVTCAELADFLAPSMADIAAVGIVEEESDGTSSPAPGILRLRKMALAAPEELKWRLRLLGGPEGYLDLPRDSVARRCMDSGRAWRGNLASDEVFQKATIDPKRARMFRAAGIHSLLFVPLPTAGRSVGVVILGRGDGSTPFSDDDILTAQGLAERAATSIDSARRYTYEHTMALELQRALLSEPGSPHPDVEVATRYLPSGRGALVGGDWYDSIALPGGRTLLVMGDVMGHGFRASVVMSQYRSLLRTVAASGMPVEKILGETDRRVAHIGLDRAATCLLALMDPQAGTCTVASAGHLPPVVIRPGGDSRMLWAPAGPPIGTELGDYESITVRMEPGTVLLLYTDGLVEQRGTDIDVSLRALAEQRLSAHGTLDDLLDTLLDGLANGVPEDDVALLAARQRPP</sequence>
<accession>A0A2P8QEM3</accession>